<feature type="binding site" evidence="6">
    <location>
        <position position="81"/>
    </location>
    <ligand>
        <name>substrate</name>
    </ligand>
</feature>
<feature type="binding site" evidence="6">
    <location>
        <position position="276"/>
    </location>
    <ligand>
        <name>substrate</name>
    </ligand>
</feature>
<feature type="binding site" evidence="6">
    <location>
        <position position="182"/>
    </location>
    <ligand>
        <name>substrate</name>
    </ligand>
</feature>
<evidence type="ECO:0000313" key="8">
    <source>
        <dbReference type="Proteomes" id="UP000315700"/>
    </source>
</evidence>
<reference evidence="7 8" key="1">
    <citation type="submission" date="2019-02" db="EMBL/GenBank/DDBJ databases">
        <title>Deep-cultivation of Planctomycetes and their phenomic and genomic characterization uncovers novel biology.</title>
        <authorList>
            <person name="Wiegand S."/>
            <person name="Jogler M."/>
            <person name="Boedeker C."/>
            <person name="Pinto D."/>
            <person name="Vollmers J."/>
            <person name="Rivas-Marin E."/>
            <person name="Kohn T."/>
            <person name="Peeters S.H."/>
            <person name="Heuer A."/>
            <person name="Rast P."/>
            <person name="Oberbeckmann S."/>
            <person name="Bunk B."/>
            <person name="Jeske O."/>
            <person name="Meyerdierks A."/>
            <person name="Storesund J.E."/>
            <person name="Kallscheuer N."/>
            <person name="Luecker S."/>
            <person name="Lage O.M."/>
            <person name="Pohl T."/>
            <person name="Merkel B.J."/>
            <person name="Hornburger P."/>
            <person name="Mueller R.-W."/>
            <person name="Bruemmer F."/>
            <person name="Labrenz M."/>
            <person name="Spormann A.M."/>
            <person name="Op den Camp H."/>
            <person name="Overmann J."/>
            <person name="Amann R."/>
            <person name="Jetten M.S.M."/>
            <person name="Mascher T."/>
            <person name="Medema M.H."/>
            <person name="Devos D.P."/>
            <person name="Kaster A.-K."/>
            <person name="Ovreas L."/>
            <person name="Rohde M."/>
            <person name="Galperin M.Y."/>
            <person name="Jogler C."/>
        </authorList>
    </citation>
    <scope>NUCLEOTIDE SEQUENCE [LARGE SCALE GENOMIC DNA]</scope>
    <source>
        <strain evidence="7 8">Pan44</strain>
    </source>
</reference>
<protein>
    <recommendedName>
        <fullName evidence="3 6">Glutaminase</fullName>
        <ecNumber evidence="3 6">3.5.1.2</ecNumber>
    </recommendedName>
</protein>
<dbReference type="FunCoup" id="A0A517S7K6">
    <property type="interactions" value="106"/>
</dbReference>
<evidence type="ECO:0000256" key="5">
    <source>
        <dbReference type="ARBA" id="ARBA00049534"/>
    </source>
</evidence>
<dbReference type="InterPro" id="IPR012338">
    <property type="entry name" value="Beta-lactam/transpept-like"/>
</dbReference>
<comment type="similarity">
    <text evidence="1 6">Belongs to the glutaminase family.</text>
</comment>
<keyword evidence="8" id="KW-1185">Reference proteome</keyword>
<proteinExistence type="inferred from homology"/>
<dbReference type="FunFam" id="3.40.710.10:FF:000005">
    <property type="entry name" value="Glutaminase"/>
    <property type="match status" value="1"/>
</dbReference>
<feature type="binding site" evidence="6">
    <location>
        <position position="258"/>
    </location>
    <ligand>
        <name>substrate</name>
    </ligand>
</feature>
<dbReference type="NCBIfam" id="TIGR03814">
    <property type="entry name" value="Gln_ase"/>
    <property type="match status" value="1"/>
</dbReference>
<evidence type="ECO:0000256" key="6">
    <source>
        <dbReference type="HAMAP-Rule" id="MF_00313"/>
    </source>
</evidence>
<evidence type="ECO:0000256" key="2">
    <source>
        <dbReference type="ARBA" id="ARBA00011881"/>
    </source>
</evidence>
<feature type="binding site" evidence="6">
    <location>
        <position position="131"/>
    </location>
    <ligand>
        <name>substrate</name>
    </ligand>
</feature>
<comment type="subunit">
    <text evidence="2 6">Homotetramer.</text>
</comment>
<feature type="binding site" evidence="6">
    <location>
        <position position="175"/>
    </location>
    <ligand>
        <name>substrate</name>
    </ligand>
</feature>
<dbReference type="InterPro" id="IPR015868">
    <property type="entry name" value="Glutaminase"/>
</dbReference>
<accession>A0A517S7K6</accession>
<organism evidence="7 8">
    <name type="scientific">Caulifigura coniformis</name>
    <dbReference type="NCBI Taxonomy" id="2527983"/>
    <lineage>
        <taxon>Bacteria</taxon>
        <taxon>Pseudomonadati</taxon>
        <taxon>Planctomycetota</taxon>
        <taxon>Planctomycetia</taxon>
        <taxon>Planctomycetales</taxon>
        <taxon>Planctomycetaceae</taxon>
        <taxon>Caulifigura</taxon>
    </lineage>
</organism>
<evidence type="ECO:0000313" key="7">
    <source>
        <dbReference type="EMBL" id="QDT52111.1"/>
    </source>
</evidence>
<dbReference type="InParanoid" id="A0A517S7K6"/>
<dbReference type="Pfam" id="PF04960">
    <property type="entry name" value="Glutaminase"/>
    <property type="match status" value="1"/>
</dbReference>
<keyword evidence="6" id="KW-0007">Acetylation</keyword>
<dbReference type="EMBL" id="CP036271">
    <property type="protein sequence ID" value="QDT52111.1"/>
    <property type="molecule type" value="Genomic_DNA"/>
</dbReference>
<keyword evidence="4 6" id="KW-0378">Hydrolase</keyword>
<dbReference type="PANTHER" id="PTHR12544:SF29">
    <property type="entry name" value="GLUTAMINASE"/>
    <property type="match status" value="1"/>
</dbReference>
<dbReference type="Gene3D" id="3.40.710.10">
    <property type="entry name" value="DD-peptidase/beta-lactamase superfamily"/>
    <property type="match status" value="1"/>
</dbReference>
<feature type="binding site" evidence="6">
    <location>
        <position position="206"/>
    </location>
    <ligand>
        <name>substrate</name>
    </ligand>
</feature>
<dbReference type="GO" id="GO:0006543">
    <property type="term" value="P:L-glutamine catabolic process"/>
    <property type="evidence" value="ECO:0007669"/>
    <property type="project" value="TreeGrafter"/>
</dbReference>
<comment type="catalytic activity">
    <reaction evidence="5 6">
        <text>L-glutamine + H2O = L-glutamate + NH4(+)</text>
        <dbReference type="Rhea" id="RHEA:15889"/>
        <dbReference type="ChEBI" id="CHEBI:15377"/>
        <dbReference type="ChEBI" id="CHEBI:28938"/>
        <dbReference type="ChEBI" id="CHEBI:29985"/>
        <dbReference type="ChEBI" id="CHEBI:58359"/>
        <dbReference type="EC" id="3.5.1.2"/>
    </reaction>
</comment>
<gene>
    <name evidence="7" type="primary">glsA1</name>
    <name evidence="6" type="synonym">glsA</name>
    <name evidence="7" type="ORF">Pan44_01200</name>
</gene>
<dbReference type="GO" id="GO:0004359">
    <property type="term" value="F:glutaminase activity"/>
    <property type="evidence" value="ECO:0007669"/>
    <property type="project" value="UniProtKB-UniRule"/>
</dbReference>
<dbReference type="SUPFAM" id="SSF56601">
    <property type="entry name" value="beta-lactamase/transpeptidase-like"/>
    <property type="match status" value="1"/>
</dbReference>
<name>A0A517S7K6_9PLAN</name>
<evidence type="ECO:0000256" key="1">
    <source>
        <dbReference type="ARBA" id="ARBA00011076"/>
    </source>
</evidence>
<dbReference type="HAMAP" id="MF_00313">
    <property type="entry name" value="Glutaminase"/>
    <property type="match status" value="1"/>
</dbReference>
<dbReference type="PANTHER" id="PTHR12544">
    <property type="entry name" value="GLUTAMINASE"/>
    <property type="match status" value="1"/>
</dbReference>
<dbReference type="AlphaFoldDB" id="A0A517S7K6"/>
<dbReference type="KEGG" id="ccos:Pan44_01200"/>
<evidence type="ECO:0000256" key="4">
    <source>
        <dbReference type="ARBA" id="ARBA00022801"/>
    </source>
</evidence>
<dbReference type="GO" id="GO:0006537">
    <property type="term" value="P:glutamate biosynthetic process"/>
    <property type="evidence" value="ECO:0007669"/>
    <property type="project" value="TreeGrafter"/>
</dbReference>
<sequence length="337" mass="36696">MDAPDSSGDLLAHTHRTGTGTLRDLLSELHGRLATMNDGSVATYIPELAKMDADLFAITIVGIDGRVLEVGDAAQLFSLQSMSKPFVFGQALEDHGREHVLGKVNVEPTGEAFNSILLDEQTNRPFNPLVNAGAIATADLIDGRDFPERLTRLLKIFERYTGRTVHFDNSMFYSERATGHRNRAIAHLMRNFGMISDRIDETLDLYFQQCSIQVNCRDLAVMGATLANAGVNPITGEQAIRAEYVKDVLSIMFTCGMYDSAGSWAYGIGLPAKSGVSGGIIAVVPGQFGIGVFSPRIDARGNSARGVAVCRELSQRYGLHVFEAGFRGKTLKEDFEN</sequence>
<dbReference type="Proteomes" id="UP000315700">
    <property type="component" value="Chromosome"/>
</dbReference>
<dbReference type="EC" id="3.5.1.2" evidence="3 6"/>
<evidence type="ECO:0000256" key="3">
    <source>
        <dbReference type="ARBA" id="ARBA00012918"/>
    </source>
</evidence>